<dbReference type="InterPro" id="IPR050751">
    <property type="entry name" value="ECM_structural_protein"/>
</dbReference>
<dbReference type="PROSITE" id="PS00010">
    <property type="entry name" value="ASX_HYDROXYL"/>
    <property type="match status" value="2"/>
</dbReference>
<dbReference type="PROSITE" id="PS01187">
    <property type="entry name" value="EGF_CA"/>
    <property type="match status" value="1"/>
</dbReference>
<dbReference type="Gene3D" id="3.90.290.10">
    <property type="entry name" value="TGF-beta binding (TB) domain"/>
    <property type="match status" value="1"/>
</dbReference>
<accession>A0AAV2RKW4</accession>
<dbReference type="PROSITE" id="PS01186">
    <property type="entry name" value="EGF_2"/>
    <property type="match status" value="1"/>
</dbReference>
<evidence type="ECO:0000256" key="4">
    <source>
        <dbReference type="ARBA" id="ARBA00022536"/>
    </source>
</evidence>
<keyword evidence="5" id="KW-0732">Signal</keyword>
<evidence type="ECO:0000259" key="12">
    <source>
        <dbReference type="PROSITE" id="PS50026"/>
    </source>
</evidence>
<evidence type="ECO:0000256" key="1">
    <source>
        <dbReference type="ARBA" id="ARBA00004498"/>
    </source>
</evidence>
<keyword evidence="4 11" id="KW-0245">EGF-like domain</keyword>
<feature type="domain" description="EGF-like" evidence="12">
    <location>
        <begin position="8"/>
        <end position="49"/>
    </location>
</feature>
<dbReference type="CDD" id="cd00054">
    <property type="entry name" value="EGF_CA"/>
    <property type="match status" value="2"/>
</dbReference>
<evidence type="ECO:0000256" key="10">
    <source>
        <dbReference type="ARBA" id="ARBA00038081"/>
    </source>
</evidence>
<protein>
    <submittedName>
        <fullName evidence="14">Uncharacterized protein</fullName>
    </submittedName>
</protein>
<feature type="domain" description="TB" evidence="13">
    <location>
        <begin position="95"/>
        <end position="132"/>
    </location>
</feature>
<comment type="similarity">
    <text evidence="10">Belongs to the LTBP family.</text>
</comment>
<evidence type="ECO:0000256" key="5">
    <source>
        <dbReference type="ARBA" id="ARBA00022729"/>
    </source>
</evidence>
<evidence type="ECO:0000256" key="8">
    <source>
        <dbReference type="ARBA" id="ARBA00023180"/>
    </source>
</evidence>
<keyword evidence="9" id="KW-0340">Growth factor binding</keyword>
<proteinExistence type="inferred from homology"/>
<dbReference type="PANTHER" id="PTHR24034:SF209">
    <property type="entry name" value="EGF-LIKE DOMAIN-CONTAINING PROTEIN"/>
    <property type="match status" value="1"/>
</dbReference>
<dbReference type="SMART" id="SM00179">
    <property type="entry name" value="EGF_CA"/>
    <property type="match status" value="2"/>
</dbReference>
<evidence type="ECO:0000259" key="13">
    <source>
        <dbReference type="PROSITE" id="PS51364"/>
    </source>
</evidence>
<dbReference type="Pfam" id="PF00683">
    <property type="entry name" value="TB"/>
    <property type="match status" value="1"/>
</dbReference>
<dbReference type="PROSITE" id="PS50026">
    <property type="entry name" value="EGF_3"/>
    <property type="match status" value="2"/>
</dbReference>
<keyword evidence="7" id="KW-1015">Disulfide bond</keyword>
<keyword evidence="6" id="KW-0677">Repeat</keyword>
<evidence type="ECO:0000256" key="11">
    <source>
        <dbReference type="PROSITE-ProRule" id="PRU00076"/>
    </source>
</evidence>
<comment type="caution">
    <text evidence="14">The sequence shown here is derived from an EMBL/GenBank/DDBJ whole genome shotgun (WGS) entry which is preliminary data.</text>
</comment>
<evidence type="ECO:0000313" key="15">
    <source>
        <dbReference type="Proteomes" id="UP001497623"/>
    </source>
</evidence>
<gene>
    <name evidence="14" type="ORF">MNOR_LOCUS26529</name>
</gene>
<dbReference type="InterPro" id="IPR009030">
    <property type="entry name" value="Growth_fac_rcpt_cys_sf"/>
</dbReference>
<dbReference type="PROSITE" id="PS51364">
    <property type="entry name" value="TB"/>
    <property type="match status" value="1"/>
</dbReference>
<dbReference type="FunFam" id="2.10.25.10:FF:000003">
    <property type="entry name" value="fibrillin-1 isoform X1"/>
    <property type="match status" value="1"/>
</dbReference>
<evidence type="ECO:0000256" key="6">
    <source>
        <dbReference type="ARBA" id="ARBA00022737"/>
    </source>
</evidence>
<comment type="caution">
    <text evidence="11">Lacks conserved residue(s) required for the propagation of feature annotation.</text>
</comment>
<dbReference type="InterPro" id="IPR000742">
    <property type="entry name" value="EGF"/>
</dbReference>
<dbReference type="InterPro" id="IPR000152">
    <property type="entry name" value="EGF-type_Asp/Asn_hydroxyl_site"/>
</dbReference>
<dbReference type="SMART" id="SM00181">
    <property type="entry name" value="EGF"/>
    <property type="match status" value="2"/>
</dbReference>
<dbReference type="InterPro" id="IPR026823">
    <property type="entry name" value="cEGF"/>
</dbReference>
<dbReference type="Pfam" id="PF12661">
    <property type="entry name" value="hEGF"/>
    <property type="match status" value="1"/>
</dbReference>
<evidence type="ECO:0000256" key="9">
    <source>
        <dbReference type="ARBA" id="ARBA00023183"/>
    </source>
</evidence>
<dbReference type="GO" id="GO:0005509">
    <property type="term" value="F:calcium ion binding"/>
    <property type="evidence" value="ECO:0007669"/>
    <property type="project" value="InterPro"/>
</dbReference>
<dbReference type="EMBL" id="CAXKWB010026631">
    <property type="protein sequence ID" value="CAL4130422.1"/>
    <property type="molecule type" value="Genomic_DNA"/>
</dbReference>
<evidence type="ECO:0000256" key="7">
    <source>
        <dbReference type="ARBA" id="ARBA00023157"/>
    </source>
</evidence>
<reference evidence="14 15" key="1">
    <citation type="submission" date="2024-05" db="EMBL/GenBank/DDBJ databases">
        <authorList>
            <person name="Wallberg A."/>
        </authorList>
    </citation>
    <scope>NUCLEOTIDE SEQUENCE [LARGE SCALE GENOMIC DNA]</scope>
</reference>
<dbReference type="PANTHER" id="PTHR24034">
    <property type="entry name" value="EGF-LIKE DOMAIN-CONTAINING PROTEIN"/>
    <property type="match status" value="1"/>
</dbReference>
<evidence type="ECO:0000313" key="14">
    <source>
        <dbReference type="EMBL" id="CAL4130422.1"/>
    </source>
</evidence>
<dbReference type="FunFam" id="2.10.25.10:FF:000068">
    <property type="entry name" value="Latent transforming growth factor beta binding protein 3"/>
    <property type="match status" value="1"/>
</dbReference>
<dbReference type="Pfam" id="PF12662">
    <property type="entry name" value="cEGF"/>
    <property type="match status" value="1"/>
</dbReference>
<dbReference type="InterPro" id="IPR036773">
    <property type="entry name" value="TB_dom_sf"/>
</dbReference>
<evidence type="ECO:0000256" key="3">
    <source>
        <dbReference type="ARBA" id="ARBA00022530"/>
    </source>
</evidence>
<dbReference type="InterPro" id="IPR001881">
    <property type="entry name" value="EGF-like_Ca-bd_dom"/>
</dbReference>
<comment type="subcellular location">
    <subcellularLocation>
        <location evidence="1">Secreted</location>
        <location evidence="1">Extracellular space</location>
        <location evidence="1">Extracellular matrix</location>
    </subcellularLocation>
</comment>
<dbReference type="InterPro" id="IPR013032">
    <property type="entry name" value="EGF-like_CS"/>
</dbReference>
<keyword evidence="2" id="KW-0964">Secreted</keyword>
<dbReference type="InterPro" id="IPR017878">
    <property type="entry name" value="TB_dom"/>
</dbReference>
<keyword evidence="15" id="KW-1185">Reference proteome</keyword>
<feature type="domain" description="EGF-like" evidence="12">
    <location>
        <begin position="50"/>
        <end position="88"/>
    </location>
</feature>
<dbReference type="AlphaFoldDB" id="A0AAV2RKW4"/>
<dbReference type="Gene3D" id="2.10.25.10">
    <property type="entry name" value="Laminin"/>
    <property type="match status" value="2"/>
</dbReference>
<dbReference type="SUPFAM" id="SSF57184">
    <property type="entry name" value="Growth factor receptor domain"/>
    <property type="match status" value="1"/>
</dbReference>
<name>A0AAV2RKW4_MEGNR</name>
<dbReference type="GO" id="GO:0019838">
    <property type="term" value="F:growth factor binding"/>
    <property type="evidence" value="ECO:0007669"/>
    <property type="project" value="UniProtKB-KW"/>
</dbReference>
<sequence>MIQVILEDINECDEMENLCGQGRCSNTFGSFMCSCYQGYTLNAEGSLCVDIDECQDRYKCKNGRCINTIGGFECECPEGFMLVAARAECVDMRTEPCYMEYETRTGVCKMPMLMDITKMKCCCSMGAAWGIN</sequence>
<keyword evidence="3" id="KW-0272">Extracellular matrix</keyword>
<keyword evidence="8" id="KW-0325">Glycoprotein</keyword>
<dbReference type="InterPro" id="IPR018097">
    <property type="entry name" value="EGF_Ca-bd_CS"/>
</dbReference>
<evidence type="ECO:0000256" key="2">
    <source>
        <dbReference type="ARBA" id="ARBA00022525"/>
    </source>
</evidence>
<dbReference type="Proteomes" id="UP001497623">
    <property type="component" value="Unassembled WGS sequence"/>
</dbReference>
<feature type="non-terminal residue" evidence="14">
    <location>
        <position position="132"/>
    </location>
</feature>
<organism evidence="14 15">
    <name type="scientific">Meganyctiphanes norvegica</name>
    <name type="common">Northern krill</name>
    <name type="synonym">Thysanopoda norvegica</name>
    <dbReference type="NCBI Taxonomy" id="48144"/>
    <lineage>
        <taxon>Eukaryota</taxon>
        <taxon>Metazoa</taxon>
        <taxon>Ecdysozoa</taxon>
        <taxon>Arthropoda</taxon>
        <taxon>Crustacea</taxon>
        <taxon>Multicrustacea</taxon>
        <taxon>Malacostraca</taxon>
        <taxon>Eumalacostraca</taxon>
        <taxon>Eucarida</taxon>
        <taxon>Euphausiacea</taxon>
        <taxon>Euphausiidae</taxon>
        <taxon>Meganyctiphanes</taxon>
    </lineage>
</organism>